<comment type="caution">
    <text evidence="1">The sequence shown here is derived from an EMBL/GenBank/DDBJ whole genome shotgun (WGS) entry which is preliminary data.</text>
</comment>
<evidence type="ECO:0000313" key="1">
    <source>
        <dbReference type="EMBL" id="KAF8422783.1"/>
    </source>
</evidence>
<dbReference type="Proteomes" id="UP001194468">
    <property type="component" value="Unassembled WGS sequence"/>
</dbReference>
<gene>
    <name evidence="1" type="ORF">L210DRAFT_14928</name>
</gene>
<name>A0AAD4BE30_BOLED</name>
<dbReference type="EMBL" id="WHUW01000121">
    <property type="protein sequence ID" value="KAF8422783.1"/>
    <property type="molecule type" value="Genomic_DNA"/>
</dbReference>
<accession>A0AAD4BE30</accession>
<evidence type="ECO:0000313" key="2">
    <source>
        <dbReference type="Proteomes" id="UP001194468"/>
    </source>
</evidence>
<sequence>MAVLRLVTETNTANHFTFVHDFCFTTRVPLERTGRPCNCLTPTPTPKGGQGIERCVAEARRHGDRRLDIVFDVGWE</sequence>
<reference evidence="1" key="1">
    <citation type="submission" date="2019-10" db="EMBL/GenBank/DDBJ databases">
        <authorList>
            <consortium name="DOE Joint Genome Institute"/>
            <person name="Kuo A."/>
            <person name="Miyauchi S."/>
            <person name="Kiss E."/>
            <person name="Drula E."/>
            <person name="Kohler A."/>
            <person name="Sanchez-Garcia M."/>
            <person name="Andreopoulos B."/>
            <person name="Barry K.W."/>
            <person name="Bonito G."/>
            <person name="Buee M."/>
            <person name="Carver A."/>
            <person name="Chen C."/>
            <person name="Cichocki N."/>
            <person name="Clum A."/>
            <person name="Culley D."/>
            <person name="Crous P.W."/>
            <person name="Fauchery L."/>
            <person name="Girlanda M."/>
            <person name="Hayes R."/>
            <person name="Keri Z."/>
            <person name="LaButti K."/>
            <person name="Lipzen A."/>
            <person name="Lombard V."/>
            <person name="Magnuson J."/>
            <person name="Maillard F."/>
            <person name="Morin E."/>
            <person name="Murat C."/>
            <person name="Nolan M."/>
            <person name="Ohm R."/>
            <person name="Pangilinan J."/>
            <person name="Pereira M."/>
            <person name="Perotto S."/>
            <person name="Peter M."/>
            <person name="Riley R."/>
            <person name="Sitrit Y."/>
            <person name="Stielow B."/>
            <person name="Szollosi G."/>
            <person name="Zifcakova L."/>
            <person name="Stursova M."/>
            <person name="Spatafora J.W."/>
            <person name="Tedersoo L."/>
            <person name="Vaario L.-M."/>
            <person name="Yamada A."/>
            <person name="Yan M."/>
            <person name="Wang P."/>
            <person name="Xu J."/>
            <person name="Bruns T."/>
            <person name="Baldrian P."/>
            <person name="Vilgalys R."/>
            <person name="Henrissat B."/>
            <person name="Grigoriev I.V."/>
            <person name="Hibbett D."/>
            <person name="Nagy L.G."/>
            <person name="Martin F.M."/>
        </authorList>
    </citation>
    <scope>NUCLEOTIDE SEQUENCE</scope>
    <source>
        <strain evidence="1">BED1</strain>
    </source>
</reference>
<keyword evidence="2" id="KW-1185">Reference proteome</keyword>
<reference evidence="1" key="2">
    <citation type="journal article" date="2020" name="Nat. Commun.">
        <title>Large-scale genome sequencing of mycorrhizal fungi provides insights into the early evolution of symbiotic traits.</title>
        <authorList>
            <person name="Miyauchi S."/>
            <person name="Kiss E."/>
            <person name="Kuo A."/>
            <person name="Drula E."/>
            <person name="Kohler A."/>
            <person name="Sanchez-Garcia M."/>
            <person name="Morin E."/>
            <person name="Andreopoulos B."/>
            <person name="Barry K.W."/>
            <person name="Bonito G."/>
            <person name="Buee M."/>
            <person name="Carver A."/>
            <person name="Chen C."/>
            <person name="Cichocki N."/>
            <person name="Clum A."/>
            <person name="Culley D."/>
            <person name="Crous P.W."/>
            <person name="Fauchery L."/>
            <person name="Girlanda M."/>
            <person name="Hayes R.D."/>
            <person name="Keri Z."/>
            <person name="LaButti K."/>
            <person name="Lipzen A."/>
            <person name="Lombard V."/>
            <person name="Magnuson J."/>
            <person name="Maillard F."/>
            <person name="Murat C."/>
            <person name="Nolan M."/>
            <person name="Ohm R.A."/>
            <person name="Pangilinan J."/>
            <person name="Pereira M.F."/>
            <person name="Perotto S."/>
            <person name="Peter M."/>
            <person name="Pfister S."/>
            <person name="Riley R."/>
            <person name="Sitrit Y."/>
            <person name="Stielow J.B."/>
            <person name="Szollosi G."/>
            <person name="Zifcakova L."/>
            <person name="Stursova M."/>
            <person name="Spatafora J.W."/>
            <person name="Tedersoo L."/>
            <person name="Vaario L.M."/>
            <person name="Yamada A."/>
            <person name="Yan M."/>
            <person name="Wang P."/>
            <person name="Xu J."/>
            <person name="Bruns T."/>
            <person name="Baldrian P."/>
            <person name="Vilgalys R."/>
            <person name="Dunand C."/>
            <person name="Henrissat B."/>
            <person name="Grigoriev I.V."/>
            <person name="Hibbett D."/>
            <person name="Nagy L.G."/>
            <person name="Martin F.M."/>
        </authorList>
    </citation>
    <scope>NUCLEOTIDE SEQUENCE</scope>
    <source>
        <strain evidence="1">BED1</strain>
    </source>
</reference>
<proteinExistence type="predicted"/>
<dbReference type="AlphaFoldDB" id="A0AAD4BE30"/>
<organism evidence="1 2">
    <name type="scientific">Boletus edulis BED1</name>
    <dbReference type="NCBI Taxonomy" id="1328754"/>
    <lineage>
        <taxon>Eukaryota</taxon>
        <taxon>Fungi</taxon>
        <taxon>Dikarya</taxon>
        <taxon>Basidiomycota</taxon>
        <taxon>Agaricomycotina</taxon>
        <taxon>Agaricomycetes</taxon>
        <taxon>Agaricomycetidae</taxon>
        <taxon>Boletales</taxon>
        <taxon>Boletineae</taxon>
        <taxon>Boletaceae</taxon>
        <taxon>Boletoideae</taxon>
        <taxon>Boletus</taxon>
    </lineage>
</organism>
<protein>
    <submittedName>
        <fullName evidence="1">Uncharacterized protein</fullName>
    </submittedName>
</protein>